<accession>A0A974C601</accession>
<dbReference type="AlphaFoldDB" id="A0A974C601"/>
<dbReference type="Proteomes" id="UP000694892">
    <property type="component" value="Chromosome 8L"/>
</dbReference>
<organism evidence="1 2">
    <name type="scientific">Xenopus laevis</name>
    <name type="common">African clawed frog</name>
    <dbReference type="NCBI Taxonomy" id="8355"/>
    <lineage>
        <taxon>Eukaryota</taxon>
        <taxon>Metazoa</taxon>
        <taxon>Chordata</taxon>
        <taxon>Craniata</taxon>
        <taxon>Vertebrata</taxon>
        <taxon>Euteleostomi</taxon>
        <taxon>Amphibia</taxon>
        <taxon>Batrachia</taxon>
        <taxon>Anura</taxon>
        <taxon>Pipoidea</taxon>
        <taxon>Pipidae</taxon>
        <taxon>Xenopodinae</taxon>
        <taxon>Xenopus</taxon>
        <taxon>Xenopus</taxon>
    </lineage>
</organism>
<sequence length="87" mass="9656">MGLRTQPSHLASSSSLCHAAILFACKSHRSLIYYRVQLLGGGGIGLGRRRIQSWDECSRNVLPHSVSSYLTNALFISCPIKLEHQFL</sequence>
<protein>
    <submittedName>
        <fullName evidence="1">Uncharacterized protein</fullName>
    </submittedName>
</protein>
<name>A0A974C601_XENLA</name>
<reference evidence="2" key="1">
    <citation type="journal article" date="2016" name="Nature">
        <title>Genome evolution in the allotetraploid frog Xenopus laevis.</title>
        <authorList>
            <person name="Session A.M."/>
            <person name="Uno Y."/>
            <person name="Kwon T."/>
            <person name="Chapman J.A."/>
            <person name="Toyoda A."/>
            <person name="Takahashi S."/>
            <person name="Fukui A."/>
            <person name="Hikosaka A."/>
            <person name="Suzuki A."/>
            <person name="Kondo M."/>
            <person name="van Heeringen S.J."/>
            <person name="Quigley I."/>
            <person name="Heinz S."/>
            <person name="Ogino H."/>
            <person name="Ochi H."/>
            <person name="Hellsten U."/>
            <person name="Lyons J.B."/>
            <person name="Simakov O."/>
            <person name="Putnam N."/>
            <person name="Stites J."/>
            <person name="Kuroki Y."/>
            <person name="Tanaka T."/>
            <person name="Michiue T."/>
            <person name="Watanabe M."/>
            <person name="Bogdanovic O."/>
            <person name="Lister R."/>
            <person name="Georgiou G."/>
            <person name="Paranjpe S.S."/>
            <person name="van Kruijsbergen I."/>
            <person name="Shu S."/>
            <person name="Carlson J."/>
            <person name="Kinoshita T."/>
            <person name="Ohta Y."/>
            <person name="Mawaribuchi S."/>
            <person name="Jenkins J."/>
            <person name="Grimwood J."/>
            <person name="Schmutz J."/>
            <person name="Mitros T."/>
            <person name="Mozaffari S.V."/>
            <person name="Suzuki Y."/>
            <person name="Haramoto Y."/>
            <person name="Yamamoto T.S."/>
            <person name="Takagi C."/>
            <person name="Heald R."/>
            <person name="Miller K."/>
            <person name="Haudenschild C."/>
            <person name="Kitzman J."/>
            <person name="Nakayama T."/>
            <person name="Izutsu Y."/>
            <person name="Robert J."/>
            <person name="Fortriede J."/>
            <person name="Burns K."/>
            <person name="Lotay V."/>
            <person name="Karimi K."/>
            <person name="Yasuoka Y."/>
            <person name="Dichmann D.S."/>
            <person name="Flajnik M.F."/>
            <person name="Houston D.W."/>
            <person name="Shendure J."/>
            <person name="DuPasquier L."/>
            <person name="Vize P.D."/>
            <person name="Zorn A.M."/>
            <person name="Ito M."/>
            <person name="Marcotte E.M."/>
            <person name="Wallingford J.B."/>
            <person name="Ito Y."/>
            <person name="Asashima M."/>
            <person name="Ueno N."/>
            <person name="Matsuda Y."/>
            <person name="Veenstra G.J."/>
            <person name="Fujiyama A."/>
            <person name="Harland R.M."/>
            <person name="Taira M."/>
            <person name="Rokhsar D.S."/>
        </authorList>
    </citation>
    <scope>NUCLEOTIDE SEQUENCE [LARGE SCALE GENOMIC DNA]</scope>
    <source>
        <strain evidence="2">J</strain>
    </source>
</reference>
<dbReference type="EMBL" id="CM004480">
    <property type="protein sequence ID" value="OCT67134.1"/>
    <property type="molecule type" value="Genomic_DNA"/>
</dbReference>
<proteinExistence type="predicted"/>
<dbReference type="PROSITE" id="PS51257">
    <property type="entry name" value="PROKAR_LIPOPROTEIN"/>
    <property type="match status" value="1"/>
</dbReference>
<evidence type="ECO:0000313" key="2">
    <source>
        <dbReference type="Proteomes" id="UP000694892"/>
    </source>
</evidence>
<evidence type="ECO:0000313" key="1">
    <source>
        <dbReference type="EMBL" id="OCT67134.1"/>
    </source>
</evidence>
<gene>
    <name evidence="1" type="ORF">XELAEV_18038416mg</name>
</gene>